<evidence type="ECO:0000313" key="2">
    <source>
        <dbReference type="EMBL" id="MEE4546479.1"/>
    </source>
</evidence>
<reference evidence="2 3" key="1">
    <citation type="submission" date="2023-12" db="EMBL/GenBank/DDBJ databases">
        <title>Streptomyces sp. V4-01.</title>
        <authorList>
            <person name="Somphong A."/>
            <person name="Phongsopitanun W."/>
        </authorList>
    </citation>
    <scope>NUCLEOTIDE SEQUENCE [LARGE SCALE GENOMIC DNA]</scope>
    <source>
        <strain evidence="2 3">V4-01</strain>
    </source>
</reference>
<keyword evidence="3" id="KW-1185">Reference proteome</keyword>
<feature type="region of interest" description="Disordered" evidence="1">
    <location>
        <begin position="32"/>
        <end position="66"/>
    </location>
</feature>
<protein>
    <submittedName>
        <fullName evidence="2">Uncharacterized protein</fullName>
    </submittedName>
</protein>
<dbReference type="EMBL" id="JAZEWV010000046">
    <property type="protein sequence ID" value="MEE4546479.1"/>
    <property type="molecule type" value="Genomic_DNA"/>
</dbReference>
<dbReference type="Proteomes" id="UP001344658">
    <property type="component" value="Unassembled WGS sequence"/>
</dbReference>
<proteinExistence type="predicted"/>
<comment type="caution">
    <text evidence="2">The sequence shown here is derived from an EMBL/GenBank/DDBJ whole genome shotgun (WGS) entry which is preliminary data.</text>
</comment>
<sequence>MTVSSSPRGEHPGRPGTTWDTELAYVEVVVPDRDGDDESPFGWTEPAPRPNRAARRAAARAARRTR</sequence>
<feature type="compositionally biased region" description="Basic residues" evidence="1">
    <location>
        <begin position="52"/>
        <end position="66"/>
    </location>
</feature>
<organism evidence="2 3">
    <name type="scientific">Actinacidiphila polyblastidii</name>
    <dbReference type="NCBI Taxonomy" id="3110430"/>
    <lineage>
        <taxon>Bacteria</taxon>
        <taxon>Bacillati</taxon>
        <taxon>Actinomycetota</taxon>
        <taxon>Actinomycetes</taxon>
        <taxon>Kitasatosporales</taxon>
        <taxon>Streptomycetaceae</taxon>
        <taxon>Actinacidiphila</taxon>
    </lineage>
</organism>
<name>A0ABU7PKX6_9ACTN</name>
<evidence type="ECO:0000313" key="3">
    <source>
        <dbReference type="Proteomes" id="UP001344658"/>
    </source>
</evidence>
<dbReference type="RefSeq" id="WP_330800179.1">
    <property type="nucleotide sequence ID" value="NZ_JAZEWV010000046.1"/>
</dbReference>
<evidence type="ECO:0000256" key="1">
    <source>
        <dbReference type="SAM" id="MobiDB-lite"/>
    </source>
</evidence>
<gene>
    <name evidence="2" type="ORF">V2S66_31505</name>
</gene>
<accession>A0ABU7PKX6</accession>